<name>A0AAW1QK49_9CHLO</name>
<proteinExistence type="predicted"/>
<comment type="caution">
    <text evidence="1">The sequence shown here is derived from an EMBL/GenBank/DDBJ whole genome shotgun (WGS) entry which is preliminary data.</text>
</comment>
<reference evidence="1 2" key="1">
    <citation type="journal article" date="2024" name="Nat. Commun.">
        <title>Phylogenomics reveals the evolutionary origins of lichenization in chlorophyte algae.</title>
        <authorList>
            <person name="Puginier C."/>
            <person name="Libourel C."/>
            <person name="Otte J."/>
            <person name="Skaloud P."/>
            <person name="Haon M."/>
            <person name="Grisel S."/>
            <person name="Petersen M."/>
            <person name="Berrin J.G."/>
            <person name="Delaux P.M."/>
            <person name="Dal Grande F."/>
            <person name="Keller J."/>
        </authorList>
    </citation>
    <scope>NUCLEOTIDE SEQUENCE [LARGE SCALE GENOMIC DNA]</scope>
    <source>
        <strain evidence="1 2">SAG 2145</strain>
    </source>
</reference>
<sequence length="477" mass="53864">MILPDHFTRLQLADGGGSGGRLQVLEGKANVEIGSFTQRKQIRQFRRAASFLCQLRFINSVPDELTKRLPIGSHAYRASTCKLSHSAVAVAAAAASSATTTKKRSLITEDAGVAGRPSTVEDMEMIVAANLPVFYFHPDERYFPCTVEWFLERCQLSVVRKGLQRRVLEVLQSYGGLTPERLRDAQKLWNSRSRRAKRRTFLQLFLDPEARGGQPQHMLDQMPIYAHVKEVIDPQGKRAAIEINYMKFLAYNGFYKLFGWLYAGEIGAHDADWEHVTMRMSPDARQVLGVYYSAHRHRDGVWRSADEMLREEDGRPKAFIATNGHGSYPEPGTVPRVFFIFPDETSDQGPVWRSTQCHLITPAGRLPQVMDRGTELNGSAYTARGLKEPSPSVKVVRDSAAWLGYEGKWGSSVVAPQLQEWYERAENPVSRTWLQQVFFPLLPGVESIYEPAMESAEEVVDEIKENVDQALDSFRKP</sequence>
<dbReference type="InterPro" id="IPR009291">
    <property type="entry name" value="Vps62"/>
</dbReference>
<organism evidence="1 2">
    <name type="scientific">Apatococcus lobatus</name>
    <dbReference type="NCBI Taxonomy" id="904363"/>
    <lineage>
        <taxon>Eukaryota</taxon>
        <taxon>Viridiplantae</taxon>
        <taxon>Chlorophyta</taxon>
        <taxon>core chlorophytes</taxon>
        <taxon>Trebouxiophyceae</taxon>
        <taxon>Chlorellales</taxon>
        <taxon>Chlorellaceae</taxon>
        <taxon>Apatococcus</taxon>
    </lineage>
</organism>
<gene>
    <name evidence="1" type="ORF">WJX74_002721</name>
</gene>
<dbReference type="EMBL" id="JALJOS010000035">
    <property type="protein sequence ID" value="KAK9821835.1"/>
    <property type="molecule type" value="Genomic_DNA"/>
</dbReference>
<dbReference type="Pfam" id="PF06101">
    <property type="entry name" value="Vps62"/>
    <property type="match status" value="1"/>
</dbReference>
<evidence type="ECO:0000313" key="1">
    <source>
        <dbReference type="EMBL" id="KAK9821835.1"/>
    </source>
</evidence>
<dbReference type="PANTHER" id="PTHR48174:SF5">
    <property type="entry name" value="VACUOLAR PROTEIN SORTING-ASSOCIATED PROTEIN 62"/>
    <property type="match status" value="1"/>
</dbReference>
<dbReference type="Proteomes" id="UP001438707">
    <property type="component" value="Unassembled WGS sequence"/>
</dbReference>
<keyword evidence="2" id="KW-1185">Reference proteome</keyword>
<evidence type="ECO:0000313" key="2">
    <source>
        <dbReference type="Proteomes" id="UP001438707"/>
    </source>
</evidence>
<protein>
    <submittedName>
        <fullName evidence="1">Uncharacterized protein</fullName>
    </submittedName>
</protein>
<accession>A0AAW1QK49</accession>
<dbReference type="AlphaFoldDB" id="A0AAW1QK49"/>
<dbReference type="PANTHER" id="PTHR48174">
    <property type="entry name" value="DUF946 FAMILY PROTEIN"/>
    <property type="match status" value="1"/>
</dbReference>